<organism evidence="2 3">
    <name type="scientific">Zizania palustris</name>
    <name type="common">Northern wild rice</name>
    <dbReference type="NCBI Taxonomy" id="103762"/>
    <lineage>
        <taxon>Eukaryota</taxon>
        <taxon>Viridiplantae</taxon>
        <taxon>Streptophyta</taxon>
        <taxon>Embryophyta</taxon>
        <taxon>Tracheophyta</taxon>
        <taxon>Spermatophyta</taxon>
        <taxon>Magnoliopsida</taxon>
        <taxon>Liliopsida</taxon>
        <taxon>Poales</taxon>
        <taxon>Poaceae</taxon>
        <taxon>BOP clade</taxon>
        <taxon>Oryzoideae</taxon>
        <taxon>Oryzeae</taxon>
        <taxon>Zizaniinae</taxon>
        <taxon>Zizania</taxon>
    </lineage>
</organism>
<protein>
    <submittedName>
        <fullName evidence="2">Uncharacterized protein</fullName>
    </submittedName>
</protein>
<dbReference type="Proteomes" id="UP000729402">
    <property type="component" value="Unassembled WGS sequence"/>
</dbReference>
<gene>
    <name evidence="2" type="ORF">GUJ93_ZPchr0008g12521</name>
</gene>
<dbReference type="EMBL" id="JAAALK010000290">
    <property type="protein sequence ID" value="KAG8046677.1"/>
    <property type="molecule type" value="Genomic_DNA"/>
</dbReference>
<evidence type="ECO:0000313" key="2">
    <source>
        <dbReference type="EMBL" id="KAG8046677.1"/>
    </source>
</evidence>
<reference evidence="2" key="1">
    <citation type="journal article" date="2021" name="bioRxiv">
        <title>Whole Genome Assembly and Annotation of Northern Wild Rice, Zizania palustris L., Supports a Whole Genome Duplication in the Zizania Genus.</title>
        <authorList>
            <person name="Haas M."/>
            <person name="Kono T."/>
            <person name="Macchietto M."/>
            <person name="Millas R."/>
            <person name="McGilp L."/>
            <person name="Shao M."/>
            <person name="Duquette J."/>
            <person name="Hirsch C.N."/>
            <person name="Kimball J."/>
        </authorList>
    </citation>
    <scope>NUCLEOTIDE SEQUENCE</scope>
    <source>
        <tissue evidence="2">Fresh leaf tissue</tissue>
    </source>
</reference>
<keyword evidence="3" id="KW-1185">Reference proteome</keyword>
<dbReference type="AlphaFoldDB" id="A0A8J5RBX3"/>
<accession>A0A8J5RBX3</accession>
<evidence type="ECO:0000256" key="1">
    <source>
        <dbReference type="SAM" id="MobiDB-lite"/>
    </source>
</evidence>
<reference evidence="2" key="2">
    <citation type="submission" date="2021-02" db="EMBL/GenBank/DDBJ databases">
        <authorList>
            <person name="Kimball J.A."/>
            <person name="Haas M.W."/>
            <person name="Macchietto M."/>
            <person name="Kono T."/>
            <person name="Duquette J."/>
            <person name="Shao M."/>
        </authorList>
    </citation>
    <scope>NUCLEOTIDE SEQUENCE</scope>
    <source>
        <tissue evidence="2">Fresh leaf tissue</tissue>
    </source>
</reference>
<feature type="region of interest" description="Disordered" evidence="1">
    <location>
        <begin position="1"/>
        <end position="89"/>
    </location>
</feature>
<proteinExistence type="predicted"/>
<comment type="caution">
    <text evidence="2">The sequence shown here is derived from an EMBL/GenBank/DDBJ whole genome shotgun (WGS) entry which is preliminary data.</text>
</comment>
<sequence length="89" mass="8766">MSMASMASGGTEGGTDRDQGAMPMESRGRHRWGAGAGADGGADGKQKAGADGEQGAALMVAPMRSRRAGDDGERGGVNGEMVVAPLGSS</sequence>
<evidence type="ECO:0000313" key="3">
    <source>
        <dbReference type="Proteomes" id="UP000729402"/>
    </source>
</evidence>
<name>A0A8J5RBX3_ZIZPA</name>